<proteinExistence type="inferred from homology"/>
<dbReference type="InterPro" id="IPR001087">
    <property type="entry name" value="GDSL"/>
</dbReference>
<dbReference type="Proteomes" id="UP001227230">
    <property type="component" value="Chromosome 9"/>
</dbReference>
<dbReference type="Gene3D" id="3.40.50.1110">
    <property type="entry name" value="SGNH hydrolase"/>
    <property type="match status" value="2"/>
</dbReference>
<dbReference type="Pfam" id="PF00657">
    <property type="entry name" value="Lipase_GDSL"/>
    <property type="match status" value="2"/>
</dbReference>
<sequence>MASFSNFHMIHHILLIFSSCLLIPTSSQSHPHQPQNHVAFFIFGDSLLDPGNNNYINTTTEDQANFRPYGETFFKYPTGRFSDGRLIPDFIAEYAKLPLIPPYLQPGNHQFTYGANFASGGAGALDEINQGLVVNLNTQLSCNPRDISERRKEIWERMDNPSKYGFKEAKIACCGSGPYRGCGGTFVASFQAIETPLWRHSQLSDTIQASFWRRCCKHSSDVVQAPFHTESSAFWPYGETFFKRATGRFSDGRLVPDFIAEYMNLPMIPPYLQPGPQRFIDGSNFASAGAGVLPETNFEVISLPQQLMYFKGMVKVLKHQLDDAEAKKLLKRAVYLFSIGGNDYLHFYDENTNASQSEKREYVGIIIGNLTIALKEIYGLGGRKIAFQNAGLLGCLPSSRSGTKNGACAEKPSALARLHNMALAKALKELESSLPGFKYAIFDYYKAISQRTDNPSKYGFKEAKTACCGSGPYRASNCGGERGRKKFELCRIPGDYLWFDGGHGTERANRQLSELLWGGGPSSTAPRNLKQLVELEIM</sequence>
<keyword evidence="2 3" id="KW-0732">Signal</keyword>
<feature type="chain" id="PRO_5045937542" description="GDSL esterase/lipase 1" evidence="3">
    <location>
        <begin position="30"/>
        <end position="538"/>
    </location>
</feature>
<evidence type="ECO:0000313" key="4">
    <source>
        <dbReference type="EMBL" id="WJZ94215.1"/>
    </source>
</evidence>
<dbReference type="InterPro" id="IPR044552">
    <property type="entry name" value="GLIP1-5/GLL25"/>
</dbReference>
<dbReference type="PANTHER" id="PTHR45966">
    <property type="entry name" value="GDSL-LIKE LIPASE/ACYLHYDROLASE"/>
    <property type="match status" value="1"/>
</dbReference>
<reference evidence="4 5" key="1">
    <citation type="journal article" date="2023" name="Hortic Res">
        <title>The complete reference genome for grapevine (Vitis vinifera L.) genetics and breeding.</title>
        <authorList>
            <person name="Shi X."/>
            <person name="Cao S."/>
            <person name="Wang X."/>
            <person name="Huang S."/>
            <person name="Wang Y."/>
            <person name="Liu Z."/>
            <person name="Liu W."/>
            <person name="Leng X."/>
            <person name="Peng Y."/>
            <person name="Wang N."/>
            <person name="Wang Y."/>
            <person name="Ma Z."/>
            <person name="Xu X."/>
            <person name="Zhang F."/>
            <person name="Xue H."/>
            <person name="Zhong H."/>
            <person name="Wang Y."/>
            <person name="Zhang K."/>
            <person name="Velt A."/>
            <person name="Avia K."/>
            <person name="Holtgrawe D."/>
            <person name="Grimplet J."/>
            <person name="Matus J.T."/>
            <person name="Ware D."/>
            <person name="Wu X."/>
            <person name="Wang H."/>
            <person name="Liu C."/>
            <person name="Fang Y."/>
            <person name="Rustenholz C."/>
            <person name="Cheng Z."/>
            <person name="Xiao H."/>
            <person name="Zhou Y."/>
        </authorList>
    </citation>
    <scope>NUCLEOTIDE SEQUENCE [LARGE SCALE GENOMIC DNA]</scope>
    <source>
        <strain evidence="5">cv. Pinot noir / PN40024</strain>
        <tissue evidence="4">Leaf</tissue>
    </source>
</reference>
<feature type="signal peptide" evidence="3">
    <location>
        <begin position="1"/>
        <end position="29"/>
    </location>
</feature>
<gene>
    <name evidence="4" type="ORF">VitviT2T_013092</name>
</gene>
<evidence type="ECO:0008006" key="6">
    <source>
        <dbReference type="Google" id="ProtNLM"/>
    </source>
</evidence>
<accession>A0ABY9CFR0</accession>
<keyword evidence="5" id="KW-1185">Reference proteome</keyword>
<dbReference type="CDD" id="cd01837">
    <property type="entry name" value="SGNH_plant_lipase_like"/>
    <property type="match status" value="1"/>
</dbReference>
<dbReference type="PANTHER" id="PTHR45966:SF12">
    <property type="entry name" value="GDSL ESTERASE_LIPASE 1-LIKE ISOFORM X2"/>
    <property type="match status" value="1"/>
</dbReference>
<evidence type="ECO:0000256" key="1">
    <source>
        <dbReference type="ARBA" id="ARBA00008668"/>
    </source>
</evidence>
<evidence type="ECO:0000256" key="2">
    <source>
        <dbReference type="ARBA" id="ARBA00022729"/>
    </source>
</evidence>
<dbReference type="InterPro" id="IPR036514">
    <property type="entry name" value="SGNH_hydro_sf"/>
</dbReference>
<evidence type="ECO:0000313" key="5">
    <source>
        <dbReference type="Proteomes" id="UP001227230"/>
    </source>
</evidence>
<protein>
    <recommendedName>
        <fullName evidence="6">GDSL esterase/lipase 1</fullName>
    </recommendedName>
</protein>
<dbReference type="InterPro" id="IPR035669">
    <property type="entry name" value="SGNH_plant_lipase-like"/>
</dbReference>
<name>A0ABY9CFR0_VITVI</name>
<evidence type="ECO:0000256" key="3">
    <source>
        <dbReference type="SAM" id="SignalP"/>
    </source>
</evidence>
<dbReference type="EMBL" id="CP126656">
    <property type="protein sequence ID" value="WJZ94215.1"/>
    <property type="molecule type" value="Genomic_DNA"/>
</dbReference>
<organism evidence="4 5">
    <name type="scientific">Vitis vinifera</name>
    <name type="common">Grape</name>
    <dbReference type="NCBI Taxonomy" id="29760"/>
    <lineage>
        <taxon>Eukaryota</taxon>
        <taxon>Viridiplantae</taxon>
        <taxon>Streptophyta</taxon>
        <taxon>Embryophyta</taxon>
        <taxon>Tracheophyta</taxon>
        <taxon>Spermatophyta</taxon>
        <taxon>Magnoliopsida</taxon>
        <taxon>eudicotyledons</taxon>
        <taxon>Gunneridae</taxon>
        <taxon>Pentapetalae</taxon>
        <taxon>rosids</taxon>
        <taxon>Vitales</taxon>
        <taxon>Vitaceae</taxon>
        <taxon>Viteae</taxon>
        <taxon>Vitis</taxon>
    </lineage>
</organism>
<comment type="similarity">
    <text evidence="1">Belongs to the 'GDSL' lipolytic enzyme family.</text>
</comment>